<proteinExistence type="predicted"/>
<dbReference type="Proteomes" id="UP000317267">
    <property type="component" value="Unassembled WGS sequence"/>
</dbReference>
<comment type="caution">
    <text evidence="3">The sequence shown here is derived from an EMBL/GenBank/DDBJ whole genome shotgun (WGS) entry which is preliminary data.</text>
</comment>
<evidence type="ECO:0000256" key="1">
    <source>
        <dbReference type="SAM" id="MobiDB-lite"/>
    </source>
</evidence>
<reference evidence="3 5" key="2">
    <citation type="submission" date="2019-06" db="EMBL/GenBank/DDBJ databases">
        <title>Pseudomonas bimorpha sp. nov. isolated from bovine raw milk and skim milk concentrate.</title>
        <authorList>
            <person name="Hofmann K."/>
            <person name="Huptas C."/>
            <person name="Doll E."/>
            <person name="Scherer S."/>
            <person name="Wenning M."/>
        </authorList>
    </citation>
    <scope>NUCLEOTIDE SEQUENCE [LARGE SCALE GENOMIC DNA]</scope>
    <source>
        <strain evidence="3 5">DSM 17515</strain>
    </source>
</reference>
<evidence type="ECO:0000313" key="5">
    <source>
        <dbReference type="Proteomes" id="UP000317267"/>
    </source>
</evidence>
<sequence>MRTVNAQRSVQALHSVAPQLNTPVDNATVSTVLSALGNRLHAVIERPSSTGSPHWESKPELRTAAPLTVEQRVLEILEQRPAPDKPSLADQILYLLFTSNTPMEDAEIARAVACLLNQPSPQDARKTYAQLISNSGETTTIPSRARRELLPPAENDGVLSPGAWLLQGDSEMAQLCADEIAASYAYSRINGEEPPEENIHNIPPFSTFGIAWAKLSQALGSEPFATFARNNNIEVSSLRISTHTGELSCIADDQPRTFSLKDHSGWSTASSAVLAAAARLTPGSDKHVDFQSSDKASLSTVGNFYNAGFSNNPNARLYAIKYLTTFKTFHDIRTAELPHGFSQRQQAAIHYVNGLTPAQRDELSQAKVKLTPAQRVDADDQRLARLCSRAVANSAFKTKFINDAQDTVDPIPEYSTFGQAQKAFKASLTSREFKAFIQTHGIDLSSISVDPVTSSLICKAKGIDTVFTLNDVSEWPDIAAPIVEAAARLTGGKSDGASYSNLETAPLGLILRFYGEVIPDGAFDQIFKKCAELNNTSFSAFAPATHGHPERQRAAREQQQALKQRLASTLPTASVPSFAKNRVDGDSELALLVSAMMLALNNERSSDLSRMLENIPAHSTFGQWWKHLTSAFNGRAFTEWAAMYNIDSETLVFDPAIKALKAKANGIDQVFFIKDFARDFPALFDALVPLADAANALVAHGQPIMIAKPSSATAAPFGLVFNFYGGNTSDLSSPSFTRLAHDMKRAKAFTPHSRQPEHSDEALEHQKTALGNQNDRYTLINRLKRALNGTRLEDIHLKADPNSSHSPKGVRSADTFINDNGWKVPQNTAEIRNLLKALSTPVPQSSPLADLWGFLSTPVPLSTVQREQVERVVKAQLATGTRLFNYLAPTSENLHTDSQKNLDHLLAGDKAQALGQALQTQMKGFPTSTSISQWILTALILEMDPTADGKRNVIAGFDFMQPHHWGHSASQLLGKFTQHLIDTHKIDAAVAPLAAHVLLSGKAPQFLVNALPSTLIYGTPAWTDFNTAVNRIEQIAPGAVSTMTYQQVMDFHKITPISTAEERQLARAQMNPLIDWGIINDIIDKNDKDEYTFEDIKLCQDRLEQQIKETNAAVKFLGQSTPPTRRALALENLRATFGPDIPYEASRLRKANDSTLQDRWASVLELYEANQLDDPAWETSDTHIPLQRLRAQAGTLPNVTAQFESIINNDYALRRNHSITVIKDLLSKLPLEDRNHLNDGSIRYYSVRESDTSFWENLQAKTGKKGSHGILIRATHNGVVNDYGIFPDAAIIKKIPHLPVPMPIGGTNKSYGKIYDSRDEGSHALPLDFNAFSSPATPRDGVTSNVIVDPIEPKTRINGEMVVDGMVTFGSGDSSISPTYFSESLQLIANIAVDSHFLRKEEFEACQRGHNAFETTPMTFPQRLNFLARMVPGVTSIEDIVEGKYVAAGKDLFIDAMSLVLPSGMGKVFTAVGETFERVAASPLKNGVVDGASEEVLQPGGLLHDIRSATAAKERARIGRLQRADLGAGARVLENRPDIGDGDLKLTDSTRSKVTAVFQNGNWYAYDVNAMTAYGPPVQGFISDASIPLAQETFSDGTHALVARKPLSEQAYTIRRPSGFDVVDGDKVYHYSPENPDLLSELSSVDHYQKPDDIEAFCPAPSVNRLRRETSAMCFTKVLSNDLGRNAEIIQALEHQRFFPSSATDGEASAIIRDRRIYTVVDDELVPAHSKNKPIIYADDVIGTIKKDPLFGVTGDTAITNIEQNTVVIQFGPISKSISDQRMMRGLIVESVGSNPEKHVIAEADTGVFYARKLADGSGKFTKANRQLVDLYNSEKEALYACAGMPKKQNLYQLPTYRSLIQKLKNNGTTEAQLNSLEAKTSQLSAIQKREFLNEVYTKAYGREGKVALAPIQALPLEKPANFDSLSAFEKNEFYAKGSVKAVNEQMAATGLGAGNKLTPTPADFERQALASDVVSWLRSKPNWDKSIKMDQILTTGAGNCGEMAQITSYIIKQSGGEAKIWSTAQEGHVFTVIGGPDSAVERATVDFAEPEWKDAWIVDPWAGITCKAKDYTRMFERRMAQWEREGKTIWTSRSFGITGTFESPLDDAWIAEFREAKTPILKQP</sequence>
<evidence type="ECO:0000313" key="3">
    <source>
        <dbReference type="EMBL" id="TWR67707.1"/>
    </source>
</evidence>
<reference evidence="2 4" key="1">
    <citation type="submission" date="2016-10" db="EMBL/GenBank/DDBJ databases">
        <authorList>
            <person name="Varghese N."/>
            <person name="Submissions S."/>
        </authorList>
    </citation>
    <scope>NUCLEOTIDE SEQUENCE [LARGE SCALE GENOMIC DNA]</scope>
    <source>
        <strain evidence="2 4">BS2976</strain>
    </source>
</reference>
<dbReference type="OrthoDB" id="5572038at2"/>
<protein>
    <submittedName>
        <fullName evidence="3">Uncharacterized protein</fullName>
    </submittedName>
</protein>
<dbReference type="EMBL" id="FNKM01000002">
    <property type="protein sequence ID" value="SDR08769.1"/>
    <property type="molecule type" value="Genomic_DNA"/>
</dbReference>
<name>A0A1H1G6V2_9PSED</name>
<keyword evidence="4" id="KW-1185">Reference proteome</keyword>
<dbReference type="Proteomes" id="UP000198740">
    <property type="component" value="Unassembled WGS sequence"/>
</dbReference>
<evidence type="ECO:0000313" key="4">
    <source>
        <dbReference type="Proteomes" id="UP000198740"/>
    </source>
</evidence>
<organism evidence="3 5">
    <name type="scientific">Pseudomonas grimontii</name>
    <dbReference type="NCBI Taxonomy" id="129847"/>
    <lineage>
        <taxon>Bacteria</taxon>
        <taxon>Pseudomonadati</taxon>
        <taxon>Pseudomonadota</taxon>
        <taxon>Gammaproteobacteria</taxon>
        <taxon>Pseudomonadales</taxon>
        <taxon>Pseudomonadaceae</taxon>
        <taxon>Pseudomonas</taxon>
    </lineage>
</organism>
<evidence type="ECO:0000313" key="2">
    <source>
        <dbReference type="EMBL" id="SDR08769.1"/>
    </source>
</evidence>
<feature type="region of interest" description="Disordered" evidence="1">
    <location>
        <begin position="750"/>
        <end position="770"/>
    </location>
</feature>
<gene>
    <name evidence="3" type="ORF">FIV39_09215</name>
    <name evidence="2" type="ORF">SAMN04490186_3290</name>
</gene>
<dbReference type="RefSeq" id="WP_090402763.1">
    <property type="nucleotide sequence ID" value="NZ_FNKM01000002.1"/>
</dbReference>
<feature type="compositionally biased region" description="Basic and acidic residues" evidence="1">
    <location>
        <begin position="754"/>
        <end position="767"/>
    </location>
</feature>
<accession>A0A1H1G6V2</accession>
<dbReference type="EMBL" id="VFES01000004">
    <property type="protein sequence ID" value="TWR67707.1"/>
    <property type="molecule type" value="Genomic_DNA"/>
</dbReference>